<feature type="domain" description="RDD" evidence="6">
    <location>
        <begin position="21"/>
        <end position="148"/>
    </location>
</feature>
<dbReference type="PANTHER" id="PTHR38480">
    <property type="entry name" value="SLR0254 PROTEIN"/>
    <property type="match status" value="1"/>
</dbReference>
<dbReference type="EMBL" id="JAUHQA010000001">
    <property type="protein sequence ID" value="MDN4481016.1"/>
    <property type="molecule type" value="Genomic_DNA"/>
</dbReference>
<evidence type="ECO:0000256" key="3">
    <source>
        <dbReference type="ARBA" id="ARBA00022989"/>
    </source>
</evidence>
<comment type="caution">
    <text evidence="7">The sequence shown here is derived from an EMBL/GenBank/DDBJ whole genome shotgun (WGS) entry which is preliminary data.</text>
</comment>
<evidence type="ECO:0000259" key="6">
    <source>
        <dbReference type="Pfam" id="PF06271"/>
    </source>
</evidence>
<reference evidence="7" key="1">
    <citation type="submission" date="2023-06" db="EMBL/GenBank/DDBJ databases">
        <title>Egi l300058.</title>
        <authorList>
            <person name="Gao L."/>
            <person name="Fang B.-Z."/>
            <person name="Li W.-J."/>
        </authorList>
    </citation>
    <scope>NUCLEOTIDE SEQUENCE</scope>
    <source>
        <strain evidence="7">EGI L300058</strain>
    </source>
</reference>
<gene>
    <name evidence="7" type="ORF">QQX02_08795</name>
</gene>
<feature type="transmembrane region" description="Helical" evidence="5">
    <location>
        <begin position="58"/>
        <end position="79"/>
    </location>
</feature>
<dbReference type="PANTHER" id="PTHR38480:SF1">
    <property type="entry name" value="SLR0254 PROTEIN"/>
    <property type="match status" value="1"/>
</dbReference>
<keyword evidence="3 5" id="KW-1133">Transmembrane helix</keyword>
<evidence type="ECO:0000313" key="7">
    <source>
        <dbReference type="EMBL" id="MDN4481016.1"/>
    </source>
</evidence>
<name>A0ABT8GHV3_9MICO</name>
<evidence type="ECO:0000256" key="4">
    <source>
        <dbReference type="ARBA" id="ARBA00023136"/>
    </source>
</evidence>
<comment type="subcellular location">
    <subcellularLocation>
        <location evidence="1">Membrane</location>
        <topology evidence="1">Multi-pass membrane protein</topology>
    </subcellularLocation>
</comment>
<dbReference type="InterPro" id="IPR010432">
    <property type="entry name" value="RDD"/>
</dbReference>
<keyword evidence="8" id="KW-1185">Reference proteome</keyword>
<evidence type="ECO:0000256" key="1">
    <source>
        <dbReference type="ARBA" id="ARBA00004141"/>
    </source>
</evidence>
<dbReference type="Proteomes" id="UP001172708">
    <property type="component" value="Unassembled WGS sequence"/>
</dbReference>
<keyword evidence="4 5" id="KW-0472">Membrane</keyword>
<evidence type="ECO:0000256" key="5">
    <source>
        <dbReference type="SAM" id="Phobius"/>
    </source>
</evidence>
<feature type="transmembrane region" description="Helical" evidence="5">
    <location>
        <begin position="115"/>
        <end position="135"/>
    </location>
</feature>
<protein>
    <submittedName>
        <fullName evidence="7">RDD family protein</fullName>
    </submittedName>
</protein>
<evidence type="ECO:0000313" key="8">
    <source>
        <dbReference type="Proteomes" id="UP001172708"/>
    </source>
</evidence>
<feature type="transmembrane region" description="Helical" evidence="5">
    <location>
        <begin position="27"/>
        <end position="46"/>
    </location>
</feature>
<sequence>MDEIDDEILTGEGVVLSTGAASVTMRMLSGIIDLTAYGIPALLAISAVERAVLPLNEALVRALLIIAAVVMLVIVPALVETLTRGRSPGRYAVGLRVVRDDGGPVSFRHAFTRSLVGLVELFGTLGMLAMTVSVLSARAKRLGDMLAGTYAMRVRGAKRALPPVEMPPHLAAWASTADIRRLPDGLALTCRMFLARANDLHVGSRARLATALSARLAEYVAPAPPVGTHQEYMIAAVLAERRSRETVIESRRAARAAGESVRVSTLPYDVPDAVN</sequence>
<dbReference type="RefSeq" id="WP_301142509.1">
    <property type="nucleotide sequence ID" value="NZ_JAUHQA010000001.1"/>
</dbReference>
<keyword evidence="2 5" id="KW-0812">Transmembrane</keyword>
<proteinExistence type="predicted"/>
<dbReference type="Pfam" id="PF06271">
    <property type="entry name" value="RDD"/>
    <property type="match status" value="1"/>
</dbReference>
<organism evidence="7 8">
    <name type="scientific">Demequina muriae</name>
    <dbReference type="NCBI Taxonomy" id="3051664"/>
    <lineage>
        <taxon>Bacteria</taxon>
        <taxon>Bacillati</taxon>
        <taxon>Actinomycetota</taxon>
        <taxon>Actinomycetes</taxon>
        <taxon>Micrococcales</taxon>
        <taxon>Demequinaceae</taxon>
        <taxon>Demequina</taxon>
    </lineage>
</organism>
<accession>A0ABT8GHV3</accession>
<evidence type="ECO:0000256" key="2">
    <source>
        <dbReference type="ARBA" id="ARBA00022692"/>
    </source>
</evidence>